<dbReference type="RefSeq" id="WP_006077566.1">
    <property type="nucleotide sequence ID" value="NZ_AOMD01000021.1"/>
</dbReference>
<dbReference type="EMBL" id="AOMD01000021">
    <property type="protein sequence ID" value="EMA44698.1"/>
    <property type="molecule type" value="Genomic_DNA"/>
</dbReference>
<keyword evidence="2" id="KW-0472">Membrane</keyword>
<evidence type="ECO:0000256" key="2">
    <source>
        <dbReference type="SAM" id="Phobius"/>
    </source>
</evidence>
<feature type="compositionally biased region" description="Low complexity" evidence="1">
    <location>
        <begin position="313"/>
        <end position="325"/>
    </location>
</feature>
<feature type="transmembrane region" description="Helical" evidence="2">
    <location>
        <begin position="107"/>
        <end position="129"/>
    </location>
</feature>
<gene>
    <name evidence="3" type="ORF">C449_08574</name>
</gene>
<evidence type="ECO:0000313" key="3">
    <source>
        <dbReference type="EMBL" id="EMA44698.1"/>
    </source>
</evidence>
<name>M0MH66_9EURY</name>
<protein>
    <submittedName>
        <fullName evidence="3">Uncharacterized protein</fullName>
    </submittedName>
</protein>
<evidence type="ECO:0000256" key="1">
    <source>
        <dbReference type="SAM" id="MobiDB-lite"/>
    </source>
</evidence>
<evidence type="ECO:0000313" key="4">
    <source>
        <dbReference type="Proteomes" id="UP000011669"/>
    </source>
</evidence>
<feature type="region of interest" description="Disordered" evidence="1">
    <location>
        <begin position="242"/>
        <end position="334"/>
    </location>
</feature>
<feature type="transmembrane region" description="Helical" evidence="2">
    <location>
        <begin position="167"/>
        <end position="189"/>
    </location>
</feature>
<dbReference type="Pfam" id="PF19107">
    <property type="entry name" value="DUF5794"/>
    <property type="match status" value="1"/>
</dbReference>
<sequence>MSHSQHPVALGLEQRVGGAARLLATVMALPLVDGIFPALVLAGALDGPLGILEVGLLVFGGSATVAVILAEMDGTWRDQVRTTLVVGVVVIAIAAIESALAPTIASLLNLAIFERFAAVVILAVAAKTASARVGEYLPRPAVIIGLGALASLDPAGARLVLVPDPALVIKGTLAAGVGVAFALGVAVCGPWLRTAVDVDRFRFGSAVALGVLALSVLGFVPDDAPLALSVLVVTGLLAFDPGEASDDPGTARRNGSDRSEPSENDQAVGTMADGGEPSGTRRASSDEQDEARPEETTRNSERRSGERSESDGGDTSTTDASTDTDIGSDRAPWL</sequence>
<organism evidence="3 4">
    <name type="scientific">Halococcus saccharolyticus DSM 5350</name>
    <dbReference type="NCBI Taxonomy" id="1227455"/>
    <lineage>
        <taxon>Archaea</taxon>
        <taxon>Methanobacteriati</taxon>
        <taxon>Methanobacteriota</taxon>
        <taxon>Stenosarchaea group</taxon>
        <taxon>Halobacteria</taxon>
        <taxon>Halobacteriales</taxon>
        <taxon>Halococcaceae</taxon>
        <taxon>Halococcus</taxon>
    </lineage>
</organism>
<feature type="transmembrane region" description="Helical" evidence="2">
    <location>
        <begin position="22"/>
        <end position="45"/>
    </location>
</feature>
<feature type="transmembrane region" description="Helical" evidence="2">
    <location>
        <begin position="141"/>
        <end position="161"/>
    </location>
</feature>
<feature type="transmembrane region" description="Helical" evidence="2">
    <location>
        <begin position="82"/>
        <end position="101"/>
    </location>
</feature>
<keyword evidence="4" id="KW-1185">Reference proteome</keyword>
<keyword evidence="2" id="KW-1133">Transmembrane helix</keyword>
<feature type="compositionally biased region" description="Basic and acidic residues" evidence="1">
    <location>
        <begin position="290"/>
        <end position="310"/>
    </location>
</feature>
<dbReference type="AlphaFoldDB" id="M0MH66"/>
<dbReference type="InParanoid" id="M0MH66"/>
<dbReference type="Proteomes" id="UP000011669">
    <property type="component" value="Unassembled WGS sequence"/>
</dbReference>
<accession>M0MH66</accession>
<feature type="transmembrane region" description="Helical" evidence="2">
    <location>
        <begin position="51"/>
        <end position="70"/>
    </location>
</feature>
<comment type="caution">
    <text evidence="3">The sequence shown here is derived from an EMBL/GenBank/DDBJ whole genome shotgun (WGS) entry which is preliminary data.</text>
</comment>
<feature type="transmembrane region" description="Helical" evidence="2">
    <location>
        <begin position="201"/>
        <end position="220"/>
    </location>
</feature>
<reference evidence="3 4" key="1">
    <citation type="journal article" date="2014" name="PLoS Genet.">
        <title>Phylogenetically driven sequencing of extremely halophilic archaea reveals strategies for static and dynamic osmo-response.</title>
        <authorList>
            <person name="Becker E.A."/>
            <person name="Seitzer P.M."/>
            <person name="Tritt A."/>
            <person name="Larsen D."/>
            <person name="Krusor M."/>
            <person name="Yao A.I."/>
            <person name="Wu D."/>
            <person name="Madern D."/>
            <person name="Eisen J.A."/>
            <person name="Darling A.E."/>
            <person name="Facciotti M.T."/>
        </authorList>
    </citation>
    <scope>NUCLEOTIDE SEQUENCE [LARGE SCALE GENOMIC DNA]</scope>
    <source>
        <strain evidence="3 4">DSM 5350</strain>
    </source>
</reference>
<dbReference type="STRING" id="1227455.C449_08574"/>
<dbReference type="InterPro" id="IPR043812">
    <property type="entry name" value="DUF5794"/>
</dbReference>
<dbReference type="OrthoDB" id="293478at2157"/>
<dbReference type="PATRIC" id="fig|1227455.4.peg.1754"/>
<keyword evidence="2" id="KW-0812">Transmembrane</keyword>
<proteinExistence type="predicted"/>